<keyword evidence="2" id="KW-0479">Metal-binding</keyword>
<keyword evidence="5" id="KW-0862">Zinc</keyword>
<name>A0ABQ8RW04_PERAM</name>
<dbReference type="InterPro" id="IPR013087">
    <property type="entry name" value="Znf_C2H2_type"/>
</dbReference>
<keyword evidence="6" id="KW-0539">Nucleus</keyword>
<sequence length="292" mass="33094">MEPETDPLGLHHDHTNKMEENKGLSQQDNSFNLQSTAMKTEYVDHSYDLISEIKVEGSPVSVNFPVEDPFDLDRVKEEVKLEVSSEEDEVLTESIADDLEKSMSSLPEGISLEGDKSKQNHSHRVDDSNGRDIGHNSIKNNISNENFVTLKSLKPHFRTRKRTKLLKCPVCGKCFQYLCKLKRHNLLHTGEKPLHCDVCGKSFREYGNLKKHIRSHTGERPFKCDVCGKCFSESGSLAKHARVHAGDRPYKCDVCGKCFRICNVSKDTYANTQARHHINVKCVESVTPLRVV</sequence>
<evidence type="ECO:0000256" key="1">
    <source>
        <dbReference type="ARBA" id="ARBA00004123"/>
    </source>
</evidence>
<evidence type="ECO:0000259" key="9">
    <source>
        <dbReference type="PROSITE" id="PS50157"/>
    </source>
</evidence>
<feature type="compositionally biased region" description="Basic and acidic residues" evidence="8">
    <location>
        <begin position="113"/>
        <end position="134"/>
    </location>
</feature>
<dbReference type="SMART" id="SM00355">
    <property type="entry name" value="ZnF_C2H2"/>
    <property type="match status" value="3"/>
</dbReference>
<dbReference type="InterPro" id="IPR036236">
    <property type="entry name" value="Znf_C2H2_sf"/>
</dbReference>
<dbReference type="Pfam" id="PF00096">
    <property type="entry name" value="zf-C2H2"/>
    <property type="match status" value="2"/>
</dbReference>
<accession>A0ABQ8RW04</accession>
<evidence type="ECO:0000256" key="8">
    <source>
        <dbReference type="SAM" id="MobiDB-lite"/>
    </source>
</evidence>
<feature type="region of interest" description="Disordered" evidence="8">
    <location>
        <begin position="1"/>
        <end position="32"/>
    </location>
</feature>
<dbReference type="PANTHER" id="PTHR24394">
    <property type="entry name" value="ZINC FINGER PROTEIN"/>
    <property type="match status" value="1"/>
</dbReference>
<feature type="region of interest" description="Disordered" evidence="8">
    <location>
        <begin position="106"/>
        <end position="138"/>
    </location>
</feature>
<evidence type="ECO:0000256" key="4">
    <source>
        <dbReference type="ARBA" id="ARBA00022771"/>
    </source>
</evidence>
<proteinExistence type="predicted"/>
<feature type="domain" description="C2H2-type" evidence="9">
    <location>
        <begin position="222"/>
        <end position="249"/>
    </location>
</feature>
<gene>
    <name evidence="10" type="ORF">ANN_27451</name>
</gene>
<keyword evidence="11" id="KW-1185">Reference proteome</keyword>
<evidence type="ECO:0000256" key="2">
    <source>
        <dbReference type="ARBA" id="ARBA00022723"/>
    </source>
</evidence>
<keyword evidence="4 7" id="KW-0863">Zinc-finger</keyword>
<evidence type="ECO:0000313" key="11">
    <source>
        <dbReference type="Proteomes" id="UP001148838"/>
    </source>
</evidence>
<dbReference type="SUPFAM" id="SSF57667">
    <property type="entry name" value="beta-beta-alpha zinc fingers"/>
    <property type="match status" value="2"/>
</dbReference>
<dbReference type="PANTHER" id="PTHR24394:SF44">
    <property type="entry name" value="ZINC FINGER PROTEIN 271-LIKE"/>
    <property type="match status" value="1"/>
</dbReference>
<dbReference type="PROSITE" id="PS50157">
    <property type="entry name" value="ZINC_FINGER_C2H2_2"/>
    <property type="match status" value="3"/>
</dbReference>
<comment type="caution">
    <text evidence="10">The sequence shown here is derived from an EMBL/GenBank/DDBJ whole genome shotgun (WGS) entry which is preliminary data.</text>
</comment>
<reference evidence="10 11" key="1">
    <citation type="journal article" date="2022" name="Allergy">
        <title>Genome assembly and annotation of Periplaneta americana reveal a comprehensive cockroach allergen profile.</title>
        <authorList>
            <person name="Wang L."/>
            <person name="Xiong Q."/>
            <person name="Saelim N."/>
            <person name="Wang L."/>
            <person name="Nong W."/>
            <person name="Wan A.T."/>
            <person name="Shi M."/>
            <person name="Liu X."/>
            <person name="Cao Q."/>
            <person name="Hui J.H.L."/>
            <person name="Sookrung N."/>
            <person name="Leung T.F."/>
            <person name="Tungtrongchitr A."/>
            <person name="Tsui S.K.W."/>
        </authorList>
    </citation>
    <scope>NUCLEOTIDE SEQUENCE [LARGE SCALE GENOMIC DNA]</scope>
    <source>
        <strain evidence="10">PWHHKU_190912</strain>
    </source>
</reference>
<protein>
    <recommendedName>
        <fullName evidence="9">C2H2-type domain-containing protein</fullName>
    </recommendedName>
</protein>
<evidence type="ECO:0000256" key="7">
    <source>
        <dbReference type="PROSITE-ProRule" id="PRU00042"/>
    </source>
</evidence>
<feature type="compositionally biased region" description="Polar residues" evidence="8">
    <location>
        <begin position="23"/>
        <end position="32"/>
    </location>
</feature>
<organism evidence="10 11">
    <name type="scientific">Periplaneta americana</name>
    <name type="common">American cockroach</name>
    <name type="synonym">Blatta americana</name>
    <dbReference type="NCBI Taxonomy" id="6978"/>
    <lineage>
        <taxon>Eukaryota</taxon>
        <taxon>Metazoa</taxon>
        <taxon>Ecdysozoa</taxon>
        <taxon>Arthropoda</taxon>
        <taxon>Hexapoda</taxon>
        <taxon>Insecta</taxon>
        <taxon>Pterygota</taxon>
        <taxon>Neoptera</taxon>
        <taxon>Polyneoptera</taxon>
        <taxon>Dictyoptera</taxon>
        <taxon>Blattodea</taxon>
        <taxon>Blattoidea</taxon>
        <taxon>Blattidae</taxon>
        <taxon>Blattinae</taxon>
        <taxon>Periplaneta</taxon>
    </lineage>
</organism>
<evidence type="ECO:0000256" key="5">
    <source>
        <dbReference type="ARBA" id="ARBA00022833"/>
    </source>
</evidence>
<keyword evidence="3" id="KW-0677">Repeat</keyword>
<feature type="domain" description="C2H2-type" evidence="9">
    <location>
        <begin position="166"/>
        <end position="193"/>
    </location>
</feature>
<evidence type="ECO:0000256" key="6">
    <source>
        <dbReference type="ARBA" id="ARBA00023242"/>
    </source>
</evidence>
<dbReference type="Proteomes" id="UP001148838">
    <property type="component" value="Unassembled WGS sequence"/>
</dbReference>
<dbReference type="PROSITE" id="PS00028">
    <property type="entry name" value="ZINC_FINGER_C2H2_1"/>
    <property type="match status" value="3"/>
</dbReference>
<comment type="subcellular location">
    <subcellularLocation>
        <location evidence="1">Nucleus</location>
    </subcellularLocation>
</comment>
<evidence type="ECO:0000256" key="3">
    <source>
        <dbReference type="ARBA" id="ARBA00022737"/>
    </source>
</evidence>
<feature type="domain" description="C2H2-type" evidence="9">
    <location>
        <begin position="194"/>
        <end position="221"/>
    </location>
</feature>
<dbReference type="EMBL" id="JAJSOF020000041">
    <property type="protein sequence ID" value="KAJ4425825.1"/>
    <property type="molecule type" value="Genomic_DNA"/>
</dbReference>
<feature type="compositionally biased region" description="Basic and acidic residues" evidence="8">
    <location>
        <begin position="9"/>
        <end position="22"/>
    </location>
</feature>
<evidence type="ECO:0000313" key="10">
    <source>
        <dbReference type="EMBL" id="KAJ4425825.1"/>
    </source>
</evidence>
<dbReference type="Gene3D" id="3.30.160.60">
    <property type="entry name" value="Classic Zinc Finger"/>
    <property type="match status" value="4"/>
</dbReference>